<keyword evidence="2" id="KW-1185">Reference proteome</keyword>
<dbReference type="InterPro" id="IPR046196">
    <property type="entry name" value="DUF6228"/>
</dbReference>
<dbReference type="EMBL" id="WTFF01000106">
    <property type="protein sequence ID" value="MBW5483452.1"/>
    <property type="molecule type" value="Genomic_DNA"/>
</dbReference>
<comment type="caution">
    <text evidence="1">The sequence shown here is derived from an EMBL/GenBank/DDBJ whole genome shotgun (WGS) entry which is preliminary data.</text>
</comment>
<evidence type="ECO:0008006" key="3">
    <source>
        <dbReference type="Google" id="ProtNLM"/>
    </source>
</evidence>
<name>A0ABS6Z6S9_9ACTN</name>
<evidence type="ECO:0000313" key="1">
    <source>
        <dbReference type="EMBL" id="MBW5483452.1"/>
    </source>
</evidence>
<reference evidence="1 2" key="1">
    <citation type="submission" date="2019-12" db="EMBL/GenBank/DDBJ databases">
        <title>Genome sequence of Streptomyces bambusae.</title>
        <authorList>
            <person name="Bansal K."/>
            <person name="Choksket S."/>
            <person name="Korpole S."/>
            <person name="Patil P.B."/>
        </authorList>
    </citation>
    <scope>NUCLEOTIDE SEQUENCE [LARGE SCALE GENOMIC DNA]</scope>
    <source>
        <strain evidence="1 2">SK60</strain>
    </source>
</reference>
<dbReference type="Pfam" id="PF19739">
    <property type="entry name" value="DUF6228"/>
    <property type="match status" value="1"/>
</dbReference>
<proteinExistence type="predicted"/>
<gene>
    <name evidence="1" type="ORF">GPJ59_16535</name>
</gene>
<sequence>MIESESTGVVVGVRDAGPRAVRLCFSEPTRPFPEIENDLMLDFCVRARGEWVSVEVSVRTWAGDGLDSFLDELAEDFRGWEGARTWRSLEHDLTLSATHDPRGYVHLTWGLHDRPPSEEWHFETTTVHAAGEDMRNLATEIRAFLVTDS</sequence>
<accession>A0ABS6Z6S9</accession>
<evidence type="ECO:0000313" key="2">
    <source>
        <dbReference type="Proteomes" id="UP000812013"/>
    </source>
</evidence>
<dbReference type="Proteomes" id="UP000812013">
    <property type="component" value="Unassembled WGS sequence"/>
</dbReference>
<protein>
    <recommendedName>
        <fullName evidence="3">Permease</fullName>
    </recommendedName>
</protein>
<organism evidence="1 2">
    <name type="scientific">Streptomyces bambusae</name>
    <dbReference type="NCBI Taxonomy" id="1550616"/>
    <lineage>
        <taxon>Bacteria</taxon>
        <taxon>Bacillati</taxon>
        <taxon>Actinomycetota</taxon>
        <taxon>Actinomycetes</taxon>
        <taxon>Kitasatosporales</taxon>
        <taxon>Streptomycetaceae</taxon>
        <taxon>Streptomyces</taxon>
    </lineage>
</organism>
<dbReference type="RefSeq" id="WP_219667911.1">
    <property type="nucleotide sequence ID" value="NZ_WTFF01000106.1"/>
</dbReference>